<evidence type="ECO:0000313" key="1">
    <source>
        <dbReference type="EMBL" id="RSH91882.1"/>
    </source>
</evidence>
<comment type="caution">
    <text evidence="1">The sequence shown here is derived from an EMBL/GenBank/DDBJ whole genome shotgun (WGS) entry which is preliminary data.</text>
</comment>
<dbReference type="AlphaFoldDB" id="A0A427YL95"/>
<organism evidence="1 2">
    <name type="scientific">Saitozyma podzolica</name>
    <dbReference type="NCBI Taxonomy" id="1890683"/>
    <lineage>
        <taxon>Eukaryota</taxon>
        <taxon>Fungi</taxon>
        <taxon>Dikarya</taxon>
        <taxon>Basidiomycota</taxon>
        <taxon>Agaricomycotina</taxon>
        <taxon>Tremellomycetes</taxon>
        <taxon>Tremellales</taxon>
        <taxon>Trimorphomycetaceae</taxon>
        <taxon>Saitozyma</taxon>
    </lineage>
</organism>
<keyword evidence="2" id="KW-1185">Reference proteome</keyword>
<accession>A0A427YL95</accession>
<name>A0A427YL95_9TREE</name>
<proteinExistence type="predicted"/>
<dbReference type="PANTHER" id="PTHR12458">
    <property type="entry name" value="ORF PROTEIN"/>
    <property type="match status" value="1"/>
</dbReference>
<protein>
    <submittedName>
        <fullName evidence="1">Uncharacterized protein</fullName>
    </submittedName>
</protein>
<dbReference type="InterPro" id="IPR040441">
    <property type="entry name" value="CFA20/CFAP20DC"/>
</dbReference>
<sequence>MSVLAGAVQPPLMTLLSSTSHPSISPLWTTHTDSSLPSDSFITTLPDTSYGSDSESSSSRAYVPKHPSRGEIVGSVIHVQSPTVGTTYLQCGESLTEYRRRVDKGKARAGEGPMPLGIELGWVGLQVRRLGRREFAFEIGLVDTKGREGIVRCSSFKKSPTVHPHRSPPLIHLPLTLPKPSPSTLTPWLHISLNLVPLIALFHSLPRPQLGDTSPDSPERPQKRRRLVELPSGQLKSVSYVKLYANCRIRRIWFSEEGERTLGAMGRGVEDEWGLYAAESPA</sequence>
<dbReference type="STRING" id="1890683.A0A427YL95"/>
<gene>
    <name evidence="1" type="ORF">EHS25_009252</name>
</gene>
<dbReference type="EMBL" id="RSCD01000007">
    <property type="protein sequence ID" value="RSH91882.1"/>
    <property type="molecule type" value="Genomic_DNA"/>
</dbReference>
<reference evidence="1 2" key="1">
    <citation type="submission" date="2018-11" db="EMBL/GenBank/DDBJ databases">
        <title>Genome sequence of Saitozyma podzolica DSM 27192.</title>
        <authorList>
            <person name="Aliyu H."/>
            <person name="Gorte O."/>
            <person name="Ochsenreither K."/>
        </authorList>
    </citation>
    <scope>NUCLEOTIDE SEQUENCE [LARGE SCALE GENOMIC DNA]</scope>
    <source>
        <strain evidence="1 2">DSM 27192</strain>
    </source>
</reference>
<dbReference type="OrthoDB" id="7486196at2759"/>
<dbReference type="Proteomes" id="UP000279259">
    <property type="component" value="Unassembled WGS sequence"/>
</dbReference>
<evidence type="ECO:0000313" key="2">
    <source>
        <dbReference type="Proteomes" id="UP000279259"/>
    </source>
</evidence>